<gene>
    <name evidence="3" type="ORF">O6P43_018430</name>
</gene>
<feature type="transmembrane region" description="Helical" evidence="1">
    <location>
        <begin position="351"/>
        <end position="372"/>
    </location>
</feature>
<feature type="domain" description="DUF4220" evidence="2">
    <location>
        <begin position="68"/>
        <end position="415"/>
    </location>
</feature>
<dbReference type="InterPro" id="IPR007658">
    <property type="entry name" value="DUF594"/>
</dbReference>
<protein>
    <submittedName>
        <fullName evidence="3">DUF594 family protein</fullName>
    </submittedName>
</protein>
<evidence type="ECO:0000256" key="1">
    <source>
        <dbReference type="SAM" id="Phobius"/>
    </source>
</evidence>
<proteinExistence type="predicted"/>
<feature type="transmembrane region" description="Helical" evidence="1">
    <location>
        <begin position="161"/>
        <end position="179"/>
    </location>
</feature>
<dbReference type="Pfam" id="PF13968">
    <property type="entry name" value="DUF4220"/>
    <property type="match status" value="1"/>
</dbReference>
<dbReference type="EMBL" id="JARAOO010000007">
    <property type="protein sequence ID" value="KAJ7963316.1"/>
    <property type="molecule type" value="Genomic_DNA"/>
</dbReference>
<dbReference type="AlphaFoldDB" id="A0AAD7LTW5"/>
<evidence type="ECO:0000313" key="3">
    <source>
        <dbReference type="EMBL" id="KAJ7963316.1"/>
    </source>
</evidence>
<feature type="transmembrane region" description="Helical" evidence="1">
    <location>
        <begin position="544"/>
        <end position="565"/>
    </location>
</feature>
<keyword evidence="1" id="KW-0812">Transmembrane</keyword>
<evidence type="ECO:0000313" key="4">
    <source>
        <dbReference type="Proteomes" id="UP001163823"/>
    </source>
</evidence>
<dbReference type="InterPro" id="IPR025315">
    <property type="entry name" value="DUF4220"/>
</dbReference>
<feature type="transmembrane region" description="Helical" evidence="1">
    <location>
        <begin position="319"/>
        <end position="339"/>
    </location>
</feature>
<keyword evidence="4" id="KW-1185">Reference proteome</keyword>
<dbReference type="PANTHER" id="PTHR31325">
    <property type="entry name" value="OS01G0798800 PROTEIN-RELATED"/>
    <property type="match status" value="1"/>
</dbReference>
<sequence length="727" mass="83443">MIPSIVSSLVYRKARRVMELVPPGVRNLWNYWELRVLVLASLTLQMVLIFLGNRRRYASRVWIRIAMWCSYLMADSVATVALGVISNNHGDVDSISKNDPLYPHTELTAFWAPFLLLHLGGPDTITAYSLEDNELWLRHLLSLGVQTGVSLYIVLRAWTGSRLSVLSIFIFCAGFIKYGERTWVLRSASSEQFRDSMLTPPDPGPNYSKFMLEYTLKQLEGFHVIADEVVEAQIPVNLPSVENNAIPDAMELITAYDLLQTFKRLFVDLILGIDDRDNSQSLFKDISFRKACKVVEIELGFIFDMLYTKATVIYSLQGCATRFICLSLTAIVLILFSFADKNKYLNVDVVITFLLLSVAIVLEIYAILLLLSSDWMDLWLSRHTSSSIRRAITCLQLPKNPRWSNFMAQYNLISYCLGEKPAFCYKIQKLLCIDKLLEKHRYKTLEEVTDDLKELIFNHLKEKLEYLQEKSNYDVDHKVLCPFQGSHVLEKYNCGALCWSTDLEFDQSILIWHIATDLCFYADNLTLTNPVRLKCRISMQISRYILYLLVVYPFMLPIGIGMIRFRDTCADTMKFLEERRAIVAKITSQHYKYSFKGLLAQVLDGLSGRKFKLSKDKACDFLLSVNTEVPPSKVKGDRSKSVLFDACRLASELQAISDKDQKWEMVSKVWVEMLAYAASQCRGNYHAQQLRRGGEILTHVWLLMAHFGLTEQFQISEGHARARLNVK</sequence>
<dbReference type="Pfam" id="PF04578">
    <property type="entry name" value="DUF594"/>
    <property type="match status" value="1"/>
</dbReference>
<dbReference type="KEGG" id="qsa:O6P43_018430"/>
<name>A0AAD7LTW5_QUISA</name>
<comment type="caution">
    <text evidence="3">The sequence shown here is derived from an EMBL/GenBank/DDBJ whole genome shotgun (WGS) entry which is preliminary data.</text>
</comment>
<keyword evidence="1" id="KW-0472">Membrane</keyword>
<organism evidence="3 4">
    <name type="scientific">Quillaja saponaria</name>
    <name type="common">Soap bark tree</name>
    <dbReference type="NCBI Taxonomy" id="32244"/>
    <lineage>
        <taxon>Eukaryota</taxon>
        <taxon>Viridiplantae</taxon>
        <taxon>Streptophyta</taxon>
        <taxon>Embryophyta</taxon>
        <taxon>Tracheophyta</taxon>
        <taxon>Spermatophyta</taxon>
        <taxon>Magnoliopsida</taxon>
        <taxon>eudicotyledons</taxon>
        <taxon>Gunneridae</taxon>
        <taxon>Pentapetalae</taxon>
        <taxon>rosids</taxon>
        <taxon>fabids</taxon>
        <taxon>Fabales</taxon>
        <taxon>Quillajaceae</taxon>
        <taxon>Quillaja</taxon>
    </lineage>
</organism>
<feature type="transmembrane region" description="Helical" evidence="1">
    <location>
        <begin position="65"/>
        <end position="87"/>
    </location>
</feature>
<evidence type="ECO:0000259" key="2">
    <source>
        <dbReference type="Pfam" id="PF13968"/>
    </source>
</evidence>
<accession>A0AAD7LTW5</accession>
<feature type="transmembrane region" description="Helical" evidence="1">
    <location>
        <begin position="34"/>
        <end position="53"/>
    </location>
</feature>
<keyword evidence="1" id="KW-1133">Transmembrane helix</keyword>
<dbReference type="Proteomes" id="UP001163823">
    <property type="component" value="Chromosome 7"/>
</dbReference>
<reference evidence="3" key="1">
    <citation type="journal article" date="2023" name="Science">
        <title>Elucidation of the pathway for biosynthesis of saponin adjuvants from the soapbark tree.</title>
        <authorList>
            <person name="Reed J."/>
            <person name="Orme A."/>
            <person name="El-Demerdash A."/>
            <person name="Owen C."/>
            <person name="Martin L.B.B."/>
            <person name="Misra R.C."/>
            <person name="Kikuchi S."/>
            <person name="Rejzek M."/>
            <person name="Martin A.C."/>
            <person name="Harkess A."/>
            <person name="Leebens-Mack J."/>
            <person name="Louveau T."/>
            <person name="Stephenson M.J."/>
            <person name="Osbourn A."/>
        </authorList>
    </citation>
    <scope>NUCLEOTIDE SEQUENCE</scope>
    <source>
        <strain evidence="3">S10</strain>
    </source>
</reference>